<dbReference type="Proteomes" id="UP000324222">
    <property type="component" value="Unassembled WGS sequence"/>
</dbReference>
<name>A0A5B7HAH6_PORTR</name>
<keyword evidence="2" id="KW-1185">Reference proteome</keyword>
<dbReference type="EMBL" id="VSRR010029073">
    <property type="protein sequence ID" value="MPC69230.1"/>
    <property type="molecule type" value="Genomic_DNA"/>
</dbReference>
<gene>
    <name evidence="1" type="ORF">E2C01_063447</name>
</gene>
<protein>
    <submittedName>
        <fullName evidence="1">Uncharacterized protein</fullName>
    </submittedName>
</protein>
<proteinExistence type="predicted"/>
<organism evidence="1 2">
    <name type="scientific">Portunus trituberculatus</name>
    <name type="common">Swimming crab</name>
    <name type="synonym">Neptunus trituberculatus</name>
    <dbReference type="NCBI Taxonomy" id="210409"/>
    <lineage>
        <taxon>Eukaryota</taxon>
        <taxon>Metazoa</taxon>
        <taxon>Ecdysozoa</taxon>
        <taxon>Arthropoda</taxon>
        <taxon>Crustacea</taxon>
        <taxon>Multicrustacea</taxon>
        <taxon>Malacostraca</taxon>
        <taxon>Eumalacostraca</taxon>
        <taxon>Eucarida</taxon>
        <taxon>Decapoda</taxon>
        <taxon>Pleocyemata</taxon>
        <taxon>Brachyura</taxon>
        <taxon>Eubrachyura</taxon>
        <taxon>Portunoidea</taxon>
        <taxon>Portunidae</taxon>
        <taxon>Portuninae</taxon>
        <taxon>Portunus</taxon>
    </lineage>
</organism>
<evidence type="ECO:0000313" key="1">
    <source>
        <dbReference type="EMBL" id="MPC69230.1"/>
    </source>
</evidence>
<reference evidence="1 2" key="1">
    <citation type="submission" date="2019-05" db="EMBL/GenBank/DDBJ databases">
        <title>Another draft genome of Portunus trituberculatus and its Hox gene families provides insights of decapod evolution.</title>
        <authorList>
            <person name="Jeong J.-H."/>
            <person name="Song I."/>
            <person name="Kim S."/>
            <person name="Choi T."/>
            <person name="Kim D."/>
            <person name="Ryu S."/>
            <person name="Kim W."/>
        </authorList>
    </citation>
    <scope>NUCLEOTIDE SEQUENCE [LARGE SCALE GENOMIC DNA]</scope>
    <source>
        <tissue evidence="1">Muscle</tissue>
    </source>
</reference>
<dbReference type="AlphaFoldDB" id="A0A5B7HAH6"/>
<comment type="caution">
    <text evidence="1">The sequence shown here is derived from an EMBL/GenBank/DDBJ whole genome shotgun (WGS) entry which is preliminary data.</text>
</comment>
<sequence>MSEELERSDGGGRAVGVVSGVVSGVASSVASVASSVSHGVGDVVHTVATEPKQALCVLSPCLLMSCLSFI</sequence>
<evidence type="ECO:0000313" key="2">
    <source>
        <dbReference type="Proteomes" id="UP000324222"/>
    </source>
</evidence>
<accession>A0A5B7HAH6</accession>